<keyword evidence="1" id="KW-0732">Signal</keyword>
<gene>
    <name evidence="3" type="ORF">B0I18_101724</name>
</gene>
<dbReference type="Pfam" id="PF18962">
    <property type="entry name" value="Por_Secre_tail"/>
    <property type="match status" value="1"/>
</dbReference>
<dbReference type="RefSeq" id="WP_181358323.1">
    <property type="nucleotide sequence ID" value="NZ_PYGD01000001.1"/>
</dbReference>
<dbReference type="InterPro" id="IPR026444">
    <property type="entry name" value="Secre_tail"/>
</dbReference>
<accession>A0A2P8DBG3</accession>
<feature type="domain" description="Secretion system C-terminal sorting" evidence="2">
    <location>
        <begin position="178"/>
        <end position="253"/>
    </location>
</feature>
<name>A0A2P8DBG3_9BACT</name>
<reference evidence="3 4" key="1">
    <citation type="submission" date="2018-03" db="EMBL/GenBank/DDBJ databases">
        <title>Genomic Encyclopedia of Type Strains, Phase III (KMG-III): the genomes of soil and plant-associated and newly described type strains.</title>
        <authorList>
            <person name="Whitman W."/>
        </authorList>
    </citation>
    <scope>NUCLEOTIDE SEQUENCE [LARGE SCALE GENOMIC DNA]</scope>
    <source>
        <strain evidence="3 4">CGMCC 1.12700</strain>
    </source>
</reference>
<dbReference type="Proteomes" id="UP000240572">
    <property type="component" value="Unassembled WGS sequence"/>
</dbReference>
<feature type="signal peptide" evidence="1">
    <location>
        <begin position="1"/>
        <end position="23"/>
    </location>
</feature>
<keyword evidence="4" id="KW-1185">Reference proteome</keyword>
<organism evidence="3 4">
    <name type="scientific">Taibaiella chishuiensis</name>
    <dbReference type="NCBI Taxonomy" id="1434707"/>
    <lineage>
        <taxon>Bacteria</taxon>
        <taxon>Pseudomonadati</taxon>
        <taxon>Bacteroidota</taxon>
        <taxon>Chitinophagia</taxon>
        <taxon>Chitinophagales</taxon>
        <taxon>Chitinophagaceae</taxon>
        <taxon>Taibaiella</taxon>
    </lineage>
</organism>
<evidence type="ECO:0000256" key="1">
    <source>
        <dbReference type="SAM" id="SignalP"/>
    </source>
</evidence>
<dbReference type="AlphaFoldDB" id="A0A2P8DBG3"/>
<evidence type="ECO:0000313" key="3">
    <source>
        <dbReference type="EMBL" id="PSK94568.1"/>
    </source>
</evidence>
<protein>
    <submittedName>
        <fullName evidence="3">Putative secreted protein (Por secretion system target)</fullName>
    </submittedName>
</protein>
<dbReference type="EMBL" id="PYGD01000001">
    <property type="protein sequence ID" value="PSK94568.1"/>
    <property type="molecule type" value="Genomic_DNA"/>
</dbReference>
<proteinExistence type="predicted"/>
<dbReference type="NCBIfam" id="TIGR04183">
    <property type="entry name" value="Por_Secre_tail"/>
    <property type="match status" value="1"/>
</dbReference>
<evidence type="ECO:0000259" key="2">
    <source>
        <dbReference type="Pfam" id="PF18962"/>
    </source>
</evidence>
<feature type="chain" id="PRO_5015204046" evidence="1">
    <location>
        <begin position="24"/>
        <end position="258"/>
    </location>
</feature>
<sequence>MKKFTKSLLIAGLSLVSGVSAFAQTPKSCDLGVTLVTPAANAVFNIGDDCILKFDIKNNGPAAIAPTDTIYYQMSASENILSITGKTVASGGTTTIDLGKIATWKNDGAEDISANFCVKLLAQNIIFRMNGTDTVWAKVTYTDAVAGNDQSCNPIKVKKKAGTGIFDLGNGAKEALSLYPNPASSRVTFSINLEKSENVQAVVRDLTGREVLRKDFGKVQAGNTSPFALDIAALNAGIYMVEVNAGDRRAIGKVTKQN</sequence>
<comment type="caution">
    <text evidence="3">The sequence shown here is derived from an EMBL/GenBank/DDBJ whole genome shotgun (WGS) entry which is preliminary data.</text>
</comment>
<evidence type="ECO:0000313" key="4">
    <source>
        <dbReference type="Proteomes" id="UP000240572"/>
    </source>
</evidence>